<dbReference type="Gene3D" id="1.10.10.10">
    <property type="entry name" value="Winged helix-like DNA-binding domain superfamily/Winged helix DNA-binding domain"/>
    <property type="match status" value="1"/>
</dbReference>
<evidence type="ECO:0000256" key="4">
    <source>
        <dbReference type="ARBA" id="ARBA00023163"/>
    </source>
</evidence>
<dbReference type="EMBL" id="JAULSV010000001">
    <property type="protein sequence ID" value="KAK0656903.1"/>
    <property type="molecule type" value="Genomic_DNA"/>
</dbReference>
<dbReference type="InterPro" id="IPR007832">
    <property type="entry name" value="RNA_pol_Rpc34"/>
</dbReference>
<evidence type="ECO:0000256" key="1">
    <source>
        <dbReference type="ARBA" id="ARBA00004123"/>
    </source>
</evidence>
<keyword evidence="3" id="KW-0240">DNA-directed RNA polymerase</keyword>
<evidence type="ECO:0000256" key="3">
    <source>
        <dbReference type="ARBA" id="ARBA00022478"/>
    </source>
</evidence>
<dbReference type="GO" id="GO:0005654">
    <property type="term" value="C:nucleoplasm"/>
    <property type="evidence" value="ECO:0007669"/>
    <property type="project" value="UniProtKB-ARBA"/>
</dbReference>
<dbReference type="FunFam" id="1.10.10.10:FF:000116">
    <property type="entry name" value="DNA-directed RNA polymerase III subunit RPC6"/>
    <property type="match status" value="1"/>
</dbReference>
<organism evidence="7 8">
    <name type="scientific">Cercophora newfieldiana</name>
    <dbReference type="NCBI Taxonomy" id="92897"/>
    <lineage>
        <taxon>Eukaryota</taxon>
        <taxon>Fungi</taxon>
        <taxon>Dikarya</taxon>
        <taxon>Ascomycota</taxon>
        <taxon>Pezizomycotina</taxon>
        <taxon>Sordariomycetes</taxon>
        <taxon>Sordariomycetidae</taxon>
        <taxon>Sordariales</taxon>
        <taxon>Lasiosphaeriaceae</taxon>
        <taxon>Cercophora</taxon>
    </lineage>
</organism>
<comment type="subcellular location">
    <subcellularLocation>
        <location evidence="1">Nucleus</location>
    </subcellularLocation>
</comment>
<evidence type="ECO:0000313" key="7">
    <source>
        <dbReference type="EMBL" id="KAK0656903.1"/>
    </source>
</evidence>
<keyword evidence="5" id="KW-0539">Nucleus</keyword>
<dbReference type="GO" id="GO:0006383">
    <property type="term" value="P:transcription by RNA polymerase III"/>
    <property type="evidence" value="ECO:0007669"/>
    <property type="project" value="InterPro"/>
</dbReference>
<proteinExistence type="inferred from homology"/>
<dbReference type="Pfam" id="PF05158">
    <property type="entry name" value="RNA_pol_Rpc34"/>
    <property type="match status" value="1"/>
</dbReference>
<dbReference type="PIRSF" id="PIRSF028763">
    <property type="entry name" value="RNA_pol_Rpc34"/>
    <property type="match status" value="1"/>
</dbReference>
<evidence type="ECO:0000313" key="8">
    <source>
        <dbReference type="Proteomes" id="UP001174936"/>
    </source>
</evidence>
<dbReference type="InterPro" id="IPR016049">
    <property type="entry name" value="RNA_pol_Rpc34-like"/>
</dbReference>
<name>A0AA40D1B6_9PEZI</name>
<reference evidence="7" key="1">
    <citation type="submission" date="2023-06" db="EMBL/GenBank/DDBJ databases">
        <title>Genome-scale phylogeny and comparative genomics of the fungal order Sordariales.</title>
        <authorList>
            <consortium name="Lawrence Berkeley National Laboratory"/>
            <person name="Hensen N."/>
            <person name="Bonometti L."/>
            <person name="Westerberg I."/>
            <person name="Brannstrom I.O."/>
            <person name="Guillou S."/>
            <person name="Cros-Aarteil S."/>
            <person name="Calhoun S."/>
            <person name="Haridas S."/>
            <person name="Kuo A."/>
            <person name="Mondo S."/>
            <person name="Pangilinan J."/>
            <person name="Riley R."/>
            <person name="Labutti K."/>
            <person name="Andreopoulos B."/>
            <person name="Lipzen A."/>
            <person name="Chen C."/>
            <person name="Yanf M."/>
            <person name="Daum C."/>
            <person name="Ng V."/>
            <person name="Clum A."/>
            <person name="Steindorff A."/>
            <person name="Ohm R."/>
            <person name="Martin F."/>
            <person name="Silar P."/>
            <person name="Natvig D."/>
            <person name="Lalanne C."/>
            <person name="Gautier V."/>
            <person name="Ament-Velasquez S.L."/>
            <person name="Kruys A."/>
            <person name="Hutchinson M.I."/>
            <person name="Powell A.J."/>
            <person name="Barry K."/>
            <person name="Miller A.N."/>
            <person name="Grigoriev I.V."/>
            <person name="Debuchy R."/>
            <person name="Gladieux P."/>
            <person name="Thoren M.H."/>
            <person name="Johannesson H."/>
        </authorList>
    </citation>
    <scope>NUCLEOTIDE SEQUENCE</scope>
    <source>
        <strain evidence="7">SMH2532-1</strain>
    </source>
</reference>
<dbReference type="PANTHER" id="PTHR12780">
    <property type="entry name" value="RNA POLYMERASE III DNA DIRECTED , 39KD SUBUNIT-RELATED"/>
    <property type="match status" value="1"/>
</dbReference>
<protein>
    <submittedName>
        <fullName evidence="7">RNA polymerase Rpc34</fullName>
    </submittedName>
</protein>
<dbReference type="InterPro" id="IPR036390">
    <property type="entry name" value="WH_DNA-bd_sf"/>
</dbReference>
<dbReference type="GO" id="GO:0005737">
    <property type="term" value="C:cytoplasm"/>
    <property type="evidence" value="ECO:0007669"/>
    <property type="project" value="UniProtKB-ARBA"/>
</dbReference>
<comment type="caution">
    <text evidence="7">The sequence shown here is derived from an EMBL/GenBank/DDBJ whole genome shotgun (WGS) entry which is preliminary data.</text>
</comment>
<sequence length="411" mass="44783">MAGAEDPSKIQILKDALYEEARQHGSESRMFSQKGLTDFNIVPPGDPVLLLKVIQGLCDDKLFVGVTSPTGIAWRWRNREDAKKYTSLPNDETMMVYAIIDEAGADGIWNRTIKHKLNMHESVVKNCIKHLETKGYIASMKNVEHPNKKMYIKANLRPSDRATGGPWFTEGELDTAFIAELEDIVFEYIKTKSAYLGSQGGPRGDASTVRAPRGGVVRGSAPDGEAAARGVKRPATDISNDDTAAPVNGDAPAPAASASRSRGKVYLPLPAGYKSYPTVAEIAQLIHQTGVTNNTTLGEADIQQLVDGLYYDGLIEPIKVNNRRGYRVTRATKQDTVPFHKRQKERQAGIGIDRMGVEATGNGLTETPCGRCPVFDLCEEGGPVSPSNCVYFAQWLDMEDTMAKPTGPIAV</sequence>
<dbReference type="GO" id="GO:0005666">
    <property type="term" value="C:RNA polymerase III complex"/>
    <property type="evidence" value="ECO:0007669"/>
    <property type="project" value="InterPro"/>
</dbReference>
<gene>
    <name evidence="7" type="ORF">B0T16DRAFT_425344</name>
</gene>
<dbReference type="Proteomes" id="UP001174936">
    <property type="component" value="Unassembled WGS sequence"/>
</dbReference>
<feature type="region of interest" description="Disordered" evidence="6">
    <location>
        <begin position="197"/>
        <end position="259"/>
    </location>
</feature>
<accession>A0AA40D1B6</accession>
<dbReference type="SUPFAM" id="SSF46785">
    <property type="entry name" value="Winged helix' DNA-binding domain"/>
    <property type="match status" value="1"/>
</dbReference>
<dbReference type="AlphaFoldDB" id="A0AA40D1B6"/>
<evidence type="ECO:0000256" key="5">
    <source>
        <dbReference type="ARBA" id="ARBA00023242"/>
    </source>
</evidence>
<evidence type="ECO:0000256" key="2">
    <source>
        <dbReference type="ARBA" id="ARBA00011038"/>
    </source>
</evidence>
<keyword evidence="8" id="KW-1185">Reference proteome</keyword>
<dbReference type="InterPro" id="IPR036388">
    <property type="entry name" value="WH-like_DNA-bd_sf"/>
</dbReference>
<evidence type="ECO:0000256" key="6">
    <source>
        <dbReference type="SAM" id="MobiDB-lite"/>
    </source>
</evidence>
<keyword evidence="4" id="KW-0804">Transcription</keyword>
<comment type="similarity">
    <text evidence="2">Belongs to the eukaryotic RPC34/RPC39 RNA polymerase subunit family.</text>
</comment>